<organism evidence="8 9">
    <name type="scientific">Asbolus verrucosus</name>
    <name type="common">Desert ironclad beetle</name>
    <dbReference type="NCBI Taxonomy" id="1661398"/>
    <lineage>
        <taxon>Eukaryota</taxon>
        <taxon>Metazoa</taxon>
        <taxon>Ecdysozoa</taxon>
        <taxon>Arthropoda</taxon>
        <taxon>Hexapoda</taxon>
        <taxon>Insecta</taxon>
        <taxon>Pterygota</taxon>
        <taxon>Neoptera</taxon>
        <taxon>Endopterygota</taxon>
        <taxon>Coleoptera</taxon>
        <taxon>Polyphaga</taxon>
        <taxon>Cucujiformia</taxon>
        <taxon>Tenebrionidae</taxon>
        <taxon>Pimeliinae</taxon>
        <taxon>Asbolus</taxon>
    </lineage>
</organism>
<dbReference type="InterPro" id="IPR001678">
    <property type="entry name" value="MeTrfase_RsmB-F_NOP2_dom"/>
</dbReference>
<dbReference type="Pfam" id="PF01189">
    <property type="entry name" value="Methyltr_RsmB-F"/>
    <property type="match status" value="1"/>
</dbReference>
<feature type="compositionally biased region" description="Polar residues" evidence="6">
    <location>
        <begin position="461"/>
        <end position="471"/>
    </location>
</feature>
<dbReference type="GO" id="GO:0008173">
    <property type="term" value="F:RNA methyltransferase activity"/>
    <property type="evidence" value="ECO:0007669"/>
    <property type="project" value="InterPro"/>
</dbReference>
<dbReference type="PANTHER" id="PTHR22807:SF4">
    <property type="entry name" value="28S RRNA (CYTOSINE-C(5))-METHYLTRANSFERASE"/>
    <property type="match status" value="1"/>
</dbReference>
<dbReference type="PRINTS" id="PR02008">
    <property type="entry name" value="RCMTFAMILY"/>
</dbReference>
<dbReference type="STRING" id="1661398.A0A482VEJ4"/>
<feature type="domain" description="SAM-dependent MTase RsmB/NOP-type" evidence="7">
    <location>
        <begin position="104"/>
        <end position="400"/>
    </location>
</feature>
<dbReference type="PROSITE" id="PS51686">
    <property type="entry name" value="SAM_MT_RSMB_NOP"/>
    <property type="match status" value="1"/>
</dbReference>
<dbReference type="EMBL" id="QDEB01108404">
    <property type="protein sequence ID" value="RZB77473.1"/>
    <property type="molecule type" value="Genomic_DNA"/>
</dbReference>
<evidence type="ECO:0000256" key="4">
    <source>
        <dbReference type="ARBA" id="ARBA00022884"/>
    </source>
</evidence>
<evidence type="ECO:0000313" key="9">
    <source>
        <dbReference type="Proteomes" id="UP000292052"/>
    </source>
</evidence>
<feature type="binding site" evidence="5">
    <location>
        <position position="257"/>
    </location>
    <ligand>
        <name>S-adenosyl-L-methionine</name>
        <dbReference type="ChEBI" id="CHEBI:59789"/>
    </ligand>
</feature>
<feature type="compositionally biased region" description="Basic and acidic residues" evidence="6">
    <location>
        <begin position="493"/>
        <end position="516"/>
    </location>
</feature>
<evidence type="ECO:0000256" key="1">
    <source>
        <dbReference type="ARBA" id="ARBA00022603"/>
    </source>
</evidence>
<dbReference type="GO" id="GO:0003723">
    <property type="term" value="F:RNA binding"/>
    <property type="evidence" value="ECO:0007669"/>
    <property type="project" value="UniProtKB-UniRule"/>
</dbReference>
<dbReference type="AlphaFoldDB" id="A0A482VEJ4"/>
<dbReference type="InterPro" id="IPR049560">
    <property type="entry name" value="MeTrfase_RsmB-F_NOP2_cat"/>
</dbReference>
<dbReference type="GO" id="GO:0005730">
    <property type="term" value="C:nucleolus"/>
    <property type="evidence" value="ECO:0007669"/>
    <property type="project" value="TreeGrafter"/>
</dbReference>
<keyword evidence="9" id="KW-1185">Reference proteome</keyword>
<dbReference type="Gene3D" id="3.40.50.150">
    <property type="entry name" value="Vaccinia Virus protein VP39"/>
    <property type="match status" value="1"/>
</dbReference>
<dbReference type="SUPFAM" id="SSF53335">
    <property type="entry name" value="S-adenosyl-L-methionine-dependent methyltransferases"/>
    <property type="match status" value="1"/>
</dbReference>
<dbReference type="Pfam" id="PF21153">
    <property type="entry name" value="NSUN5_N"/>
    <property type="match status" value="1"/>
</dbReference>
<name>A0A482VEJ4_ASBVE</name>
<proteinExistence type="inferred from homology"/>
<dbReference type="InterPro" id="IPR029063">
    <property type="entry name" value="SAM-dependent_MTases_sf"/>
</dbReference>
<feature type="binding site" evidence="5">
    <location>
        <position position="230"/>
    </location>
    <ligand>
        <name>S-adenosyl-L-methionine</name>
        <dbReference type="ChEBI" id="CHEBI:59789"/>
    </ligand>
</feature>
<keyword evidence="1 5" id="KW-0489">Methyltransferase</keyword>
<keyword evidence="3 5" id="KW-0949">S-adenosyl-L-methionine</keyword>
<accession>A0A482VEJ4</accession>
<evidence type="ECO:0000256" key="6">
    <source>
        <dbReference type="SAM" id="MobiDB-lite"/>
    </source>
</evidence>
<keyword evidence="4 5" id="KW-0694">RNA-binding</keyword>
<keyword evidence="2 5" id="KW-0808">Transferase</keyword>
<dbReference type="OrthoDB" id="435282at2759"/>
<evidence type="ECO:0000259" key="7">
    <source>
        <dbReference type="PROSITE" id="PS51686"/>
    </source>
</evidence>
<feature type="region of interest" description="Disordered" evidence="6">
    <location>
        <begin position="434"/>
        <end position="538"/>
    </location>
</feature>
<comment type="caution">
    <text evidence="5">Lacks conserved residue(s) required for the propagation of feature annotation.</text>
</comment>
<dbReference type="Pfam" id="PF21148">
    <property type="entry name" value="NSUN5_fdxn-like"/>
    <property type="match status" value="1"/>
</dbReference>
<protein>
    <submittedName>
        <fullName evidence="8">Methyltransferase NSUN5</fullName>
    </submittedName>
</protein>
<feature type="binding site" evidence="5">
    <location>
        <position position="275"/>
    </location>
    <ligand>
        <name>S-adenosyl-L-methionine</name>
        <dbReference type="ChEBI" id="CHEBI:59789"/>
    </ligand>
</feature>
<evidence type="ECO:0000256" key="2">
    <source>
        <dbReference type="ARBA" id="ARBA00022679"/>
    </source>
</evidence>
<reference evidence="8 9" key="1">
    <citation type="submission" date="2017-03" db="EMBL/GenBank/DDBJ databases">
        <title>Genome of the blue death feigning beetle - Asbolus verrucosus.</title>
        <authorList>
            <person name="Rider S.D."/>
        </authorList>
    </citation>
    <scope>NUCLEOTIDE SEQUENCE [LARGE SCALE GENOMIC DNA]</scope>
    <source>
        <strain evidence="8">Butters</strain>
        <tissue evidence="8">Head and leg muscle</tissue>
    </source>
</reference>
<feature type="compositionally biased region" description="Basic residues" evidence="6">
    <location>
        <begin position="473"/>
        <end position="483"/>
    </location>
</feature>
<evidence type="ECO:0000313" key="8">
    <source>
        <dbReference type="EMBL" id="RZB77473.1"/>
    </source>
</evidence>
<dbReference type="InterPro" id="IPR023267">
    <property type="entry name" value="RCMT"/>
</dbReference>
<comment type="caution">
    <text evidence="8">The sequence shown here is derived from an EMBL/GenBank/DDBJ whole genome shotgun (WGS) entry which is preliminary data.</text>
</comment>
<gene>
    <name evidence="8" type="ORF">BDFB_002288</name>
</gene>
<evidence type="ECO:0000256" key="5">
    <source>
        <dbReference type="PROSITE-ProRule" id="PRU01023"/>
    </source>
</evidence>
<comment type="similarity">
    <text evidence="5">Belongs to the class I-like SAM-binding methyltransferase superfamily. RsmB/NOP family.</text>
</comment>
<dbReference type="PANTHER" id="PTHR22807">
    <property type="entry name" value="NOP2 YEAST -RELATED NOL1/NOP2/FMU SUN DOMAIN-CONTAINING"/>
    <property type="match status" value="1"/>
</dbReference>
<dbReference type="InterPro" id="IPR048889">
    <property type="entry name" value="NSUN5_RCM1_N"/>
</dbReference>
<dbReference type="InterPro" id="IPR049561">
    <property type="entry name" value="NSUN5_7_fdxn-like"/>
</dbReference>
<dbReference type="GO" id="GO:0070475">
    <property type="term" value="P:rRNA base methylation"/>
    <property type="evidence" value="ECO:0007669"/>
    <property type="project" value="TreeGrafter"/>
</dbReference>
<evidence type="ECO:0000256" key="3">
    <source>
        <dbReference type="ARBA" id="ARBA00022691"/>
    </source>
</evidence>
<dbReference type="Gene3D" id="3.30.70.1170">
    <property type="entry name" value="Sun protein, domain 3"/>
    <property type="match status" value="1"/>
</dbReference>
<sequence>MFDHSIKVPRLYKVASKVAKQVSESKGSIKQLVYECKHPVSFENIKGLYALVVHAFQRTEDIEKLLKKSKLLIREPRFDPWLAKILITELLWGKNRLTGESKPIKTILGYEQIFKAHMSDLSPNLVDLQQVEKPRYVRINTLKITVNEAIEGFRDEGWILKRYTDTNNYLGFLDAVANLGPEEFMASCLPVHILNAERGATILDMCAAPGMKTTQTAAVLGNEGLIYAVEIGTKRFNTLTKIIESSGATCVKTINRDVTTLTDKDCPGVEYILVDPSCSGSGITDRVEIGQQERDQHNSRLEKLAAFQITMLRYALTKFPKAKKVVYSTCSIYPEENEDVVRQVLETCTKFKLIPANQFVKNSWLNFGSSEFGDIGNYCLYAKPDIDLTSGFFVAVFERLEKGESNPFLNFQLFPVQRHTGKKRQISQDYLNISQDKKEDIQNEGGEYSNKKRKMNEVTEVETNASETQSIVHPKKKKKKRSVNRVSDDEDLKETKNAIKILVKKENTSKKEKTEDSNENVEFADESTVQKKKKKKHH</sequence>
<feature type="active site" description="Nucleophile" evidence="5">
    <location>
        <position position="330"/>
    </location>
</feature>
<dbReference type="Proteomes" id="UP000292052">
    <property type="component" value="Unassembled WGS sequence"/>
</dbReference>
<feature type="non-terminal residue" evidence="8">
    <location>
        <position position="538"/>
    </location>
</feature>